<dbReference type="InterPro" id="IPR025164">
    <property type="entry name" value="Toastrack_DUF4097"/>
</dbReference>
<sequence length="315" mass="31933">MNFFTSKKTTLFLATACALAFFSTVASARIERAVEKTFSVQSGAKLSVSTSGGNVRVEPGDVQSVRIVARQIFPRAKSEAEADEIAKSLDLVMEQSGNSVSASAKYTKATLRRAPVCVEFDVTVPRACDATVTTSGGDVFVGDLAGTIKVRTSGGDVKLGRIDGIVSAHTSGGDVDLAGCTKNATLETSGGDIETGAVAGDLAITTSGGDIKIKGASGAITARTGGGDIEAVLSEVTSECSLSTSGGDVELKLGKSSGLLVDAVTKGGRVKTEGNLQIALLAGGNGKNRLSGRINGGGPLVKVRTSGGDIEVKTR</sequence>
<dbReference type="PANTHER" id="PTHR34094:SF1">
    <property type="entry name" value="PROTEIN FAM185A"/>
    <property type="match status" value="1"/>
</dbReference>
<gene>
    <name evidence="3" type="ORF">CKA38_04055</name>
</gene>
<dbReference type="KEGG" id="elut:CKA38_04055"/>
<organism evidence="3 4">
    <name type="scientific">Ereboglobus luteus</name>
    <dbReference type="NCBI Taxonomy" id="1796921"/>
    <lineage>
        <taxon>Bacteria</taxon>
        <taxon>Pseudomonadati</taxon>
        <taxon>Verrucomicrobiota</taxon>
        <taxon>Opitutia</taxon>
        <taxon>Opitutales</taxon>
        <taxon>Opitutaceae</taxon>
        <taxon>Ereboglobus</taxon>
    </lineage>
</organism>
<evidence type="ECO:0000313" key="4">
    <source>
        <dbReference type="Proteomes" id="UP000244896"/>
    </source>
</evidence>
<accession>A0A2U8E1G5</accession>
<feature type="signal peptide" evidence="1">
    <location>
        <begin position="1"/>
        <end position="28"/>
    </location>
</feature>
<feature type="chain" id="PRO_5015847535" description="DUF4097 domain-containing protein" evidence="1">
    <location>
        <begin position="29"/>
        <end position="315"/>
    </location>
</feature>
<keyword evidence="4" id="KW-1185">Reference proteome</keyword>
<keyword evidence="1" id="KW-0732">Signal</keyword>
<proteinExistence type="predicted"/>
<dbReference type="RefSeq" id="WP_108824343.1">
    <property type="nucleotide sequence ID" value="NZ_CP023004.1"/>
</dbReference>
<evidence type="ECO:0000256" key="1">
    <source>
        <dbReference type="SAM" id="SignalP"/>
    </source>
</evidence>
<dbReference type="Proteomes" id="UP000244896">
    <property type="component" value="Chromosome"/>
</dbReference>
<evidence type="ECO:0000313" key="3">
    <source>
        <dbReference type="EMBL" id="AWI08534.1"/>
    </source>
</evidence>
<dbReference type="EMBL" id="CP023004">
    <property type="protein sequence ID" value="AWI08534.1"/>
    <property type="molecule type" value="Genomic_DNA"/>
</dbReference>
<dbReference type="AlphaFoldDB" id="A0A2U8E1G5"/>
<dbReference type="PANTHER" id="PTHR34094">
    <property type="match status" value="1"/>
</dbReference>
<protein>
    <recommendedName>
        <fullName evidence="2">DUF4097 domain-containing protein</fullName>
    </recommendedName>
</protein>
<name>A0A2U8E1G5_9BACT</name>
<dbReference type="Pfam" id="PF13349">
    <property type="entry name" value="DUF4097"/>
    <property type="match status" value="1"/>
</dbReference>
<feature type="domain" description="DUF4097" evidence="2">
    <location>
        <begin position="118"/>
        <end position="312"/>
    </location>
</feature>
<evidence type="ECO:0000259" key="2">
    <source>
        <dbReference type="Pfam" id="PF13349"/>
    </source>
</evidence>
<dbReference type="OrthoDB" id="187423at2"/>
<reference evidence="3 4" key="1">
    <citation type="journal article" date="2018" name="Syst. Appl. Microbiol.">
        <title>Ereboglobus luteus gen. nov. sp. nov. from cockroach guts, and new insights into the oxygen relationship of the genera Opitutus and Didymococcus (Verrucomicrobia: Opitutaceae).</title>
        <authorList>
            <person name="Tegtmeier D."/>
            <person name="Belitz A."/>
            <person name="Radek R."/>
            <person name="Heimerl T."/>
            <person name="Brune A."/>
        </authorList>
    </citation>
    <scope>NUCLEOTIDE SEQUENCE [LARGE SCALE GENOMIC DNA]</scope>
    <source>
        <strain evidence="3 4">Ho45</strain>
    </source>
</reference>